<evidence type="ECO:0000256" key="1">
    <source>
        <dbReference type="SAM" id="SignalP"/>
    </source>
</evidence>
<dbReference type="Proteomes" id="UP000583556">
    <property type="component" value="Unassembled WGS sequence"/>
</dbReference>
<keyword evidence="3" id="KW-1185">Reference proteome</keyword>
<name>A0A7Y0BMV3_9SPHN</name>
<comment type="caution">
    <text evidence="2">The sequence shown here is derived from an EMBL/GenBank/DDBJ whole genome shotgun (WGS) entry which is preliminary data.</text>
</comment>
<dbReference type="InterPro" id="IPR018673">
    <property type="entry name" value="DUF2141"/>
</dbReference>
<reference evidence="2 3" key="1">
    <citation type="submission" date="2020-04" db="EMBL/GenBank/DDBJ databases">
        <title>Novosphingobium sp. TW-4 isolated from soil.</title>
        <authorList>
            <person name="Dahal R.H."/>
            <person name="Chaudhary D.K."/>
        </authorList>
    </citation>
    <scope>NUCLEOTIDE SEQUENCE [LARGE SCALE GENOMIC DNA]</scope>
    <source>
        <strain evidence="2 3">TW-4</strain>
    </source>
</reference>
<evidence type="ECO:0000313" key="2">
    <source>
        <dbReference type="EMBL" id="NML93239.1"/>
    </source>
</evidence>
<proteinExistence type="predicted"/>
<feature type="chain" id="PRO_5031047819" evidence="1">
    <location>
        <begin position="17"/>
        <end position="185"/>
    </location>
</feature>
<dbReference type="Pfam" id="PF09912">
    <property type="entry name" value="DUF2141"/>
    <property type="match status" value="1"/>
</dbReference>
<dbReference type="AlphaFoldDB" id="A0A7Y0BMV3"/>
<sequence>MTIRPLFLAAAPALLAAAAAPLLLGNGPLRSTPDLGKAEGQCRPGESGPSFMVEVVGLKDHTGSLKLEVYPDNDNDFLADDNVLIMAGKTFRRVEVATPSAAVPRLCVRLPGPGTYAVTLLHDRDGNRKFNWTRDGIGFSGNPKLGWSKPKARSVAAQAGNGPTPLRIVLNYRNGLASVGPITRS</sequence>
<keyword evidence="1" id="KW-0732">Signal</keyword>
<feature type="signal peptide" evidence="1">
    <location>
        <begin position="1"/>
        <end position="16"/>
    </location>
</feature>
<organism evidence="2 3">
    <name type="scientific">Novosphingobium olei</name>
    <dbReference type="NCBI Taxonomy" id="2728851"/>
    <lineage>
        <taxon>Bacteria</taxon>
        <taxon>Pseudomonadati</taxon>
        <taxon>Pseudomonadota</taxon>
        <taxon>Alphaproteobacteria</taxon>
        <taxon>Sphingomonadales</taxon>
        <taxon>Sphingomonadaceae</taxon>
        <taxon>Novosphingobium</taxon>
    </lineage>
</organism>
<gene>
    <name evidence="2" type="ORF">HHL27_06085</name>
</gene>
<evidence type="ECO:0000313" key="3">
    <source>
        <dbReference type="Proteomes" id="UP000583556"/>
    </source>
</evidence>
<protein>
    <submittedName>
        <fullName evidence="2">DUF2141 domain-containing protein</fullName>
    </submittedName>
</protein>
<accession>A0A7Y0BMV3</accession>
<dbReference type="EMBL" id="JABBGM010000002">
    <property type="protein sequence ID" value="NML93239.1"/>
    <property type="molecule type" value="Genomic_DNA"/>
</dbReference>
<dbReference type="RefSeq" id="WP_169492483.1">
    <property type="nucleotide sequence ID" value="NZ_AP029021.1"/>
</dbReference>